<dbReference type="Gene3D" id="3.40.50.2300">
    <property type="match status" value="2"/>
</dbReference>
<feature type="transmembrane region" description="Helical" evidence="12">
    <location>
        <begin position="714"/>
        <end position="737"/>
    </location>
</feature>
<keyword evidence="9" id="KW-0325">Glycoprotein</keyword>
<feature type="transmembrane region" description="Helical" evidence="12">
    <location>
        <begin position="491"/>
        <end position="511"/>
    </location>
</feature>
<evidence type="ECO:0000256" key="1">
    <source>
        <dbReference type="ARBA" id="ARBA00004651"/>
    </source>
</evidence>
<dbReference type="Pfam" id="PF01094">
    <property type="entry name" value="ANF_receptor"/>
    <property type="match status" value="1"/>
</dbReference>
<evidence type="ECO:0000256" key="5">
    <source>
        <dbReference type="ARBA" id="ARBA00022989"/>
    </source>
</evidence>
<evidence type="ECO:0000256" key="9">
    <source>
        <dbReference type="ARBA" id="ARBA00023180"/>
    </source>
</evidence>
<evidence type="ECO:0000256" key="11">
    <source>
        <dbReference type="SAM" id="MobiDB-lite"/>
    </source>
</evidence>
<feature type="transmembrane region" description="Helical" evidence="12">
    <location>
        <begin position="602"/>
        <end position="621"/>
    </location>
</feature>
<evidence type="ECO:0000256" key="2">
    <source>
        <dbReference type="ARBA" id="ARBA00022475"/>
    </source>
</evidence>
<dbReference type="PRINTS" id="PR01535">
    <property type="entry name" value="VOMERONASL2R"/>
</dbReference>
<dbReference type="GeneID" id="103558255"/>
<protein>
    <submittedName>
        <fullName evidence="15">Extracellular calcium-sensing receptor-like</fullName>
    </submittedName>
</protein>
<gene>
    <name evidence="15" type="primary">LOC103558255</name>
</gene>
<organism evidence="14 15">
    <name type="scientific">Equus przewalskii</name>
    <name type="common">Przewalski's horse</name>
    <name type="synonym">Equus caballus przewalskii</name>
    <dbReference type="NCBI Taxonomy" id="9798"/>
    <lineage>
        <taxon>Eukaryota</taxon>
        <taxon>Metazoa</taxon>
        <taxon>Chordata</taxon>
        <taxon>Craniata</taxon>
        <taxon>Vertebrata</taxon>
        <taxon>Euteleostomi</taxon>
        <taxon>Mammalia</taxon>
        <taxon>Eutheria</taxon>
        <taxon>Laurasiatheria</taxon>
        <taxon>Perissodactyla</taxon>
        <taxon>Equidae</taxon>
        <taxon>Equus</taxon>
    </lineage>
</organism>
<keyword evidence="2" id="KW-1003">Cell membrane</keyword>
<evidence type="ECO:0000256" key="10">
    <source>
        <dbReference type="ARBA" id="ARBA00023224"/>
    </source>
</evidence>
<dbReference type="InterPro" id="IPR001828">
    <property type="entry name" value="ANF_lig-bd_rcpt"/>
</dbReference>
<evidence type="ECO:0000313" key="15">
    <source>
        <dbReference type="RefSeq" id="XP_070414923.1"/>
    </source>
</evidence>
<evidence type="ECO:0000256" key="7">
    <source>
        <dbReference type="ARBA" id="ARBA00023136"/>
    </source>
</evidence>
<keyword evidence="14" id="KW-1185">Reference proteome</keyword>
<dbReference type="InterPro" id="IPR017979">
    <property type="entry name" value="GPCR_3_CS"/>
</dbReference>
<evidence type="ECO:0000256" key="3">
    <source>
        <dbReference type="ARBA" id="ARBA00022692"/>
    </source>
</evidence>
<evidence type="ECO:0000256" key="12">
    <source>
        <dbReference type="SAM" id="Phobius"/>
    </source>
</evidence>
<keyword evidence="6" id="KW-0297">G-protein coupled receptor</keyword>
<evidence type="ECO:0000256" key="8">
    <source>
        <dbReference type="ARBA" id="ARBA00023170"/>
    </source>
</evidence>
<dbReference type="PRINTS" id="PR00248">
    <property type="entry name" value="GPCRMGR"/>
</dbReference>
<feature type="transmembrane region" description="Helical" evidence="12">
    <location>
        <begin position="682"/>
        <end position="702"/>
    </location>
</feature>
<dbReference type="SUPFAM" id="SSF53822">
    <property type="entry name" value="Periplasmic binding protein-like I"/>
    <property type="match status" value="1"/>
</dbReference>
<keyword evidence="10" id="KW-0807">Transducer</keyword>
<keyword evidence="7 12" id="KW-0472">Membrane</keyword>
<dbReference type="InterPro" id="IPR017978">
    <property type="entry name" value="GPCR_3_C"/>
</dbReference>
<keyword evidence="3 12" id="KW-0812">Transmembrane</keyword>
<dbReference type="PANTHER" id="PTHR24061:SF529">
    <property type="entry name" value="VOMERONASAL 2, RECEPTOR 53-RELATED"/>
    <property type="match status" value="1"/>
</dbReference>
<feature type="transmembrane region" description="Helical" evidence="12">
    <location>
        <begin position="558"/>
        <end position="582"/>
    </location>
</feature>
<feature type="transmembrane region" description="Helical" evidence="12">
    <location>
        <begin position="647"/>
        <end position="670"/>
    </location>
</feature>
<keyword evidence="8" id="KW-0675">Receptor</keyword>
<dbReference type="InterPro" id="IPR028082">
    <property type="entry name" value="Peripla_BP_I"/>
</dbReference>
<dbReference type="InterPro" id="IPR004073">
    <property type="entry name" value="GPCR_3_vmron_rcpt_2"/>
</dbReference>
<dbReference type="Pfam" id="PF00003">
    <property type="entry name" value="7tm_3"/>
    <property type="match status" value="1"/>
</dbReference>
<comment type="subcellular location">
    <subcellularLocation>
        <location evidence="1">Cell membrane</location>
        <topology evidence="1">Multi-pass membrane protein</topology>
    </subcellularLocation>
</comment>
<dbReference type="RefSeq" id="XP_070414923.1">
    <property type="nucleotide sequence ID" value="XM_070558822.1"/>
</dbReference>
<keyword evidence="5 12" id="KW-1133">Transmembrane helix</keyword>
<evidence type="ECO:0000256" key="6">
    <source>
        <dbReference type="ARBA" id="ARBA00023040"/>
    </source>
</evidence>
<dbReference type="InterPro" id="IPR000068">
    <property type="entry name" value="GPCR_3_Ca_sens_rcpt-rel"/>
</dbReference>
<dbReference type="InterPro" id="IPR038550">
    <property type="entry name" value="GPCR_3_9-Cys_sf"/>
</dbReference>
<dbReference type="PROSITE" id="PS50259">
    <property type="entry name" value="G_PROTEIN_RECEP_F3_4"/>
    <property type="match status" value="1"/>
</dbReference>
<proteinExistence type="predicted"/>
<evidence type="ECO:0000259" key="13">
    <source>
        <dbReference type="PROSITE" id="PS50259"/>
    </source>
</evidence>
<keyword evidence="4" id="KW-0732">Signal</keyword>
<evidence type="ECO:0000256" key="4">
    <source>
        <dbReference type="ARBA" id="ARBA00022729"/>
    </source>
</evidence>
<name>A0ABM4JG55_EQUPR</name>
<dbReference type="PANTHER" id="PTHR24061">
    <property type="entry name" value="CALCIUM-SENSING RECEPTOR-RELATED"/>
    <property type="match status" value="1"/>
</dbReference>
<dbReference type="Gene3D" id="2.10.50.30">
    <property type="entry name" value="GPCR, family 3, nine cysteines domain"/>
    <property type="match status" value="1"/>
</dbReference>
<evidence type="ECO:0000313" key="14">
    <source>
        <dbReference type="Proteomes" id="UP001652662"/>
    </source>
</evidence>
<feature type="domain" description="G-protein coupled receptors family 3 profile" evidence="13">
    <location>
        <begin position="488"/>
        <end position="744"/>
    </location>
</feature>
<dbReference type="Proteomes" id="UP001652662">
    <property type="component" value="Chromosome 9"/>
</dbReference>
<dbReference type="PROSITE" id="PS00980">
    <property type="entry name" value="G_PROTEIN_RECEP_F3_2"/>
    <property type="match status" value="1"/>
</dbReference>
<sequence>MRGFLWQKLGVSWANQEELVTLAVFWLHPPSFIETCPSAVPELTPYTSHAGSFPGSHHFSFLPPPLPAQVSHSSSLASLSDKTQFPSFLRTLASDLTSSRLVAQLVVHFGWSWVGILAQDDDYGQQSSSLVIQELGQAGICIEFHLHVPSQPSLEKTEALVREMGRCTATGIIVFVSNLSFQIILQGLLGQGISGRVWVSRETLHAALALSIPGVSQVLQGSFSLLQRTSQVLGFPEFFARLHPARTPEDMFIERFWEVTFRCTWPRGSRGPVGNSSVAGGIRFCSGNESLIGWEYPFQDVVKLDVGYPAVYSIAHALQDLGTCEQGDGTCADPWHFQPWQLLHPLRKVHFKTVDGTEIVFDANGDMVTTFDLLQGQKTPEGLFRFVRIGILNPQASSGQSMMVQMMKEDFQVPSSACSKSCAPGSSQIMRQGAPHCCFDCSPCPEGHFADQRDMARCLPCPGEQAPSPARDGCRPLPEIFLSWREPLGQALAAGAVALAAAALGTLTLFLRRRRARAVRAAHGALSRALLGALALCSLSALLFLGPPRAATCLLRRAAFAVVFAVAVSCVLAKTLAVVLAFRVTRPDDPLRVCLGPRASAAVVLGASSLQVLLCGLWLSISPPVPQRDTASEPGHVVVRCQEGSGAAFYCMLGYLGLLAAVTLSVAFLARRLPAAFNETKLLTLSMLLFCSVWTAFLPLYHSARGKATVAVEVFSILASTAGLLGCIFLPKCYIILRRREQNVPARLWRGCGPSGEGRARSSRAAVSPGPCHKPS</sequence>
<accession>A0ABM4JG55</accession>
<reference evidence="15" key="1">
    <citation type="submission" date="2025-08" db="UniProtKB">
        <authorList>
            <consortium name="RefSeq"/>
        </authorList>
    </citation>
    <scope>IDENTIFICATION</scope>
    <source>
        <tissue evidence="15">Blood</tissue>
    </source>
</reference>
<dbReference type="Pfam" id="PF07562">
    <property type="entry name" value="NCD3G"/>
    <property type="match status" value="1"/>
</dbReference>
<feature type="region of interest" description="Disordered" evidence="11">
    <location>
        <begin position="753"/>
        <end position="776"/>
    </location>
</feature>
<feature type="transmembrane region" description="Helical" evidence="12">
    <location>
        <begin position="523"/>
        <end position="546"/>
    </location>
</feature>
<dbReference type="InterPro" id="IPR000337">
    <property type="entry name" value="GPCR_3"/>
</dbReference>
<dbReference type="InterPro" id="IPR011500">
    <property type="entry name" value="GPCR_3_9-Cys_dom"/>
</dbReference>